<proteinExistence type="predicted"/>
<reference evidence="2" key="1">
    <citation type="submission" date="2019-12" db="UniProtKB">
        <authorList>
            <consortium name="WormBaseParasite"/>
        </authorList>
    </citation>
    <scope>IDENTIFICATION</scope>
</reference>
<accession>A0A5S6Q6Z1</accession>
<name>A0A5S6Q6Z1_TRIMR</name>
<dbReference type="Proteomes" id="UP000046395">
    <property type="component" value="Unassembled WGS sequence"/>
</dbReference>
<evidence type="ECO:0000313" key="1">
    <source>
        <dbReference type="Proteomes" id="UP000046395"/>
    </source>
</evidence>
<dbReference type="WBParaSite" id="TMUE_1000002964.1">
    <property type="protein sequence ID" value="TMUE_1000002964.1"/>
    <property type="gene ID" value="WBGene00295633"/>
</dbReference>
<protein>
    <submittedName>
        <fullName evidence="2">Uncharacterized protein</fullName>
    </submittedName>
</protein>
<dbReference type="AlphaFoldDB" id="A0A5S6Q6Z1"/>
<organism evidence="1 2">
    <name type="scientific">Trichuris muris</name>
    <name type="common">Mouse whipworm</name>
    <dbReference type="NCBI Taxonomy" id="70415"/>
    <lineage>
        <taxon>Eukaryota</taxon>
        <taxon>Metazoa</taxon>
        <taxon>Ecdysozoa</taxon>
        <taxon>Nematoda</taxon>
        <taxon>Enoplea</taxon>
        <taxon>Dorylaimia</taxon>
        <taxon>Trichinellida</taxon>
        <taxon>Trichuridae</taxon>
        <taxon>Trichuris</taxon>
    </lineage>
</organism>
<keyword evidence="1" id="KW-1185">Reference proteome</keyword>
<evidence type="ECO:0000313" key="2">
    <source>
        <dbReference type="WBParaSite" id="TMUE_1000002964.1"/>
    </source>
</evidence>
<sequence>MRAKRKMTKVNDDRDEALEFRCVVERPTNAGSADPQSLAKTTGIVQTLRNELKTSWNSLKYSMLCKLLHATQNGLLSS</sequence>